<protein>
    <submittedName>
        <fullName evidence="3">Copper chaperone CopZ</fullName>
    </submittedName>
</protein>
<dbReference type="RefSeq" id="WP_072864027.1">
    <property type="nucleotide sequence ID" value="NZ_FQUX01000007.1"/>
</dbReference>
<dbReference type="OrthoDB" id="5513217at2"/>
<dbReference type="InterPro" id="IPR006121">
    <property type="entry name" value="HMA_dom"/>
</dbReference>
<dbReference type="InterPro" id="IPR036163">
    <property type="entry name" value="HMA_dom_sf"/>
</dbReference>
<sequence>MKKLIICLLLIITSVQAHAQDKNKKVSFEVKGNCAMCKARIEKASLKVKGVKYVNWDIPSKQLTLILDENKCTPLDVKKAIARVGHDTDSAQADDKTYNNLPPCCKFRDPASVLMDHNVKH</sequence>
<accession>A0A1M5EK13</accession>
<evidence type="ECO:0000259" key="2">
    <source>
        <dbReference type="PROSITE" id="PS50846"/>
    </source>
</evidence>
<keyword evidence="1" id="KW-0732">Signal</keyword>
<dbReference type="Gene3D" id="3.30.70.100">
    <property type="match status" value="1"/>
</dbReference>
<evidence type="ECO:0000256" key="1">
    <source>
        <dbReference type="SAM" id="SignalP"/>
    </source>
</evidence>
<evidence type="ECO:0000313" key="3">
    <source>
        <dbReference type="EMBL" id="SHF79516.1"/>
    </source>
</evidence>
<feature type="signal peptide" evidence="1">
    <location>
        <begin position="1"/>
        <end position="19"/>
    </location>
</feature>
<dbReference type="CDD" id="cd00371">
    <property type="entry name" value="HMA"/>
    <property type="match status" value="1"/>
</dbReference>
<feature type="chain" id="PRO_5012138181" evidence="1">
    <location>
        <begin position="20"/>
        <end position="121"/>
    </location>
</feature>
<dbReference type="GO" id="GO:0046872">
    <property type="term" value="F:metal ion binding"/>
    <property type="evidence" value="ECO:0007669"/>
    <property type="project" value="InterPro"/>
</dbReference>
<keyword evidence="4" id="KW-1185">Reference proteome</keyword>
<dbReference type="AlphaFoldDB" id="A0A1M5EK13"/>
<dbReference type="EMBL" id="FQUX01000007">
    <property type="protein sequence ID" value="SHF79516.1"/>
    <property type="molecule type" value="Genomic_DNA"/>
</dbReference>
<dbReference type="Proteomes" id="UP000184406">
    <property type="component" value="Unassembled WGS sequence"/>
</dbReference>
<dbReference type="PROSITE" id="PS50846">
    <property type="entry name" value="HMA_2"/>
    <property type="match status" value="1"/>
</dbReference>
<feature type="domain" description="HMA" evidence="2">
    <location>
        <begin position="23"/>
        <end position="89"/>
    </location>
</feature>
<name>A0A1M5EK13_9FLAO</name>
<gene>
    <name evidence="3" type="ORF">SAMN03080594_107164</name>
</gene>
<reference evidence="4" key="1">
    <citation type="submission" date="2016-11" db="EMBL/GenBank/DDBJ databases">
        <authorList>
            <person name="Varghese N."/>
            <person name="Submissions S."/>
        </authorList>
    </citation>
    <scope>NUCLEOTIDE SEQUENCE [LARGE SCALE GENOMIC DNA]</scope>
    <source>
        <strain evidence="4">DSM 17539</strain>
    </source>
</reference>
<evidence type="ECO:0000313" key="4">
    <source>
        <dbReference type="Proteomes" id="UP000184406"/>
    </source>
</evidence>
<dbReference type="SUPFAM" id="SSF55008">
    <property type="entry name" value="HMA, heavy metal-associated domain"/>
    <property type="match status" value="1"/>
</dbReference>
<organism evidence="3 4">
    <name type="scientific">Arenibacter palladensis</name>
    <dbReference type="NCBI Taxonomy" id="237373"/>
    <lineage>
        <taxon>Bacteria</taxon>
        <taxon>Pseudomonadati</taxon>
        <taxon>Bacteroidota</taxon>
        <taxon>Flavobacteriia</taxon>
        <taxon>Flavobacteriales</taxon>
        <taxon>Flavobacteriaceae</taxon>
        <taxon>Arenibacter</taxon>
    </lineage>
</organism>
<proteinExistence type="predicted"/>